<dbReference type="InterPro" id="IPR002328">
    <property type="entry name" value="ADH_Zn_CS"/>
</dbReference>
<accession>A0A8S1E7W1</accession>
<proteinExistence type="inferred from homology"/>
<evidence type="ECO:0000256" key="2">
    <source>
        <dbReference type="ARBA" id="ARBA00008072"/>
    </source>
</evidence>
<keyword evidence="4 9" id="KW-0862">Zinc</keyword>
<evidence type="ECO:0000256" key="4">
    <source>
        <dbReference type="ARBA" id="ARBA00022833"/>
    </source>
</evidence>
<evidence type="ECO:0000256" key="9">
    <source>
        <dbReference type="RuleBase" id="RU361277"/>
    </source>
</evidence>
<evidence type="ECO:0000259" key="10">
    <source>
        <dbReference type="SMART" id="SM00829"/>
    </source>
</evidence>
<protein>
    <recommendedName>
        <fullName evidence="7">Sorbitol dehydrogenase</fullName>
    </recommendedName>
    <alternativeName>
        <fullName evidence="8">Polyol dehydrogenase</fullName>
    </alternativeName>
</protein>
<gene>
    <name evidence="11" type="ORF">CBOVIS_LOCUS1249</name>
</gene>
<dbReference type="GO" id="GO:0006062">
    <property type="term" value="P:sorbitol catabolic process"/>
    <property type="evidence" value="ECO:0007669"/>
    <property type="project" value="TreeGrafter"/>
</dbReference>
<dbReference type="AlphaFoldDB" id="A0A8S1E7W1"/>
<comment type="caution">
    <text evidence="11">The sequence shown here is derived from an EMBL/GenBank/DDBJ whole genome shotgun (WGS) entry which is preliminary data.</text>
</comment>
<comment type="similarity">
    <text evidence="2 9">Belongs to the zinc-containing alcohol dehydrogenase family.</text>
</comment>
<evidence type="ECO:0000256" key="5">
    <source>
        <dbReference type="ARBA" id="ARBA00023002"/>
    </source>
</evidence>
<evidence type="ECO:0000256" key="8">
    <source>
        <dbReference type="ARBA" id="ARBA00032485"/>
    </source>
</evidence>
<dbReference type="GO" id="GO:0008270">
    <property type="term" value="F:zinc ion binding"/>
    <property type="evidence" value="ECO:0007669"/>
    <property type="project" value="InterPro"/>
</dbReference>
<evidence type="ECO:0000256" key="6">
    <source>
        <dbReference type="ARBA" id="ARBA00023027"/>
    </source>
</evidence>
<dbReference type="GO" id="GO:0003939">
    <property type="term" value="F:L-iditol 2-dehydrogenase (NAD+) activity"/>
    <property type="evidence" value="ECO:0007669"/>
    <property type="project" value="TreeGrafter"/>
</dbReference>
<dbReference type="SUPFAM" id="SSF50129">
    <property type="entry name" value="GroES-like"/>
    <property type="match status" value="1"/>
</dbReference>
<keyword evidence="12" id="KW-1185">Reference proteome</keyword>
<dbReference type="CDD" id="cd05285">
    <property type="entry name" value="sorbitol_DH"/>
    <property type="match status" value="1"/>
</dbReference>
<dbReference type="SUPFAM" id="SSF51735">
    <property type="entry name" value="NAD(P)-binding Rossmann-fold domains"/>
    <property type="match status" value="1"/>
</dbReference>
<dbReference type="InterPro" id="IPR036291">
    <property type="entry name" value="NAD(P)-bd_dom_sf"/>
</dbReference>
<evidence type="ECO:0000256" key="3">
    <source>
        <dbReference type="ARBA" id="ARBA00022723"/>
    </source>
</evidence>
<organism evidence="11 12">
    <name type="scientific">Caenorhabditis bovis</name>
    <dbReference type="NCBI Taxonomy" id="2654633"/>
    <lineage>
        <taxon>Eukaryota</taxon>
        <taxon>Metazoa</taxon>
        <taxon>Ecdysozoa</taxon>
        <taxon>Nematoda</taxon>
        <taxon>Chromadorea</taxon>
        <taxon>Rhabditida</taxon>
        <taxon>Rhabditina</taxon>
        <taxon>Rhabditomorpha</taxon>
        <taxon>Rhabditoidea</taxon>
        <taxon>Rhabditidae</taxon>
        <taxon>Peloderinae</taxon>
        <taxon>Caenorhabditis</taxon>
    </lineage>
</organism>
<dbReference type="PROSITE" id="PS00059">
    <property type="entry name" value="ADH_ZINC"/>
    <property type="match status" value="1"/>
</dbReference>
<keyword evidence="3 9" id="KW-0479">Metal-binding</keyword>
<dbReference type="Pfam" id="PF00107">
    <property type="entry name" value="ADH_zinc_N"/>
    <property type="match status" value="1"/>
</dbReference>
<evidence type="ECO:0000313" key="12">
    <source>
        <dbReference type="Proteomes" id="UP000494206"/>
    </source>
</evidence>
<dbReference type="Proteomes" id="UP000494206">
    <property type="component" value="Unassembled WGS sequence"/>
</dbReference>
<dbReference type="Gene3D" id="3.90.180.10">
    <property type="entry name" value="Medium-chain alcohol dehydrogenases, catalytic domain"/>
    <property type="match status" value="1"/>
</dbReference>
<name>A0A8S1E7W1_9PELO</name>
<dbReference type="PANTHER" id="PTHR43161:SF9">
    <property type="entry name" value="SORBITOL DEHYDROGENASE"/>
    <property type="match status" value="1"/>
</dbReference>
<dbReference type="FunFam" id="3.40.50.720:FF:000068">
    <property type="entry name" value="Sorbitol dehydrogenase"/>
    <property type="match status" value="1"/>
</dbReference>
<evidence type="ECO:0000313" key="11">
    <source>
        <dbReference type="EMBL" id="CAB3397905.1"/>
    </source>
</evidence>
<dbReference type="PANTHER" id="PTHR43161">
    <property type="entry name" value="SORBITOL DEHYDROGENASE"/>
    <property type="match status" value="1"/>
</dbReference>
<dbReference type="EMBL" id="CADEPM010000001">
    <property type="protein sequence ID" value="CAB3397905.1"/>
    <property type="molecule type" value="Genomic_DNA"/>
</dbReference>
<evidence type="ECO:0000256" key="1">
    <source>
        <dbReference type="ARBA" id="ARBA00001947"/>
    </source>
</evidence>
<dbReference type="OrthoDB" id="1879366at2759"/>
<reference evidence="11 12" key="1">
    <citation type="submission" date="2020-04" db="EMBL/GenBank/DDBJ databases">
        <authorList>
            <person name="Laetsch R D."/>
            <person name="Stevens L."/>
            <person name="Kumar S."/>
            <person name="Blaxter L. M."/>
        </authorList>
    </citation>
    <scope>NUCLEOTIDE SEQUENCE [LARGE SCALE GENOMIC DNA]</scope>
</reference>
<dbReference type="InterPro" id="IPR013154">
    <property type="entry name" value="ADH-like_N"/>
</dbReference>
<sequence>MASQDNLAAVLHAVNDLRLENIAIPVPGPNQVLVRVHTVGICGSDVHYWTHGAIGNFIVKKPMIVGHETSGVVAGLGENVKNLKIGDRIAMEPGLPCKNCEHCNNNRYNLCPEMRFFATPPIHGTLARYVVHDEDFCFKLPDNISFEDGALLEPLSVAIHSCNRGNVKAGQKILVLGSGPIGILNLLTAKALGAERVVITDLEDTRLMLAKKLGADATINVRGKTALEARDSIVAELDGQPHVTIECTGAQSSIETAILTTRSGGAIVLVGLGADRVEIPIIEAATREVDLRGIIRYVNSYPKAIELISSGKLDLSGLTRAHYSLEQTIEAFKRTQKADVIKVFINC</sequence>
<dbReference type="InterPro" id="IPR011032">
    <property type="entry name" value="GroES-like_sf"/>
</dbReference>
<dbReference type="InterPro" id="IPR020843">
    <property type="entry name" value="ER"/>
</dbReference>
<dbReference type="Gene3D" id="3.40.50.720">
    <property type="entry name" value="NAD(P)-binding Rossmann-like Domain"/>
    <property type="match status" value="1"/>
</dbReference>
<comment type="cofactor">
    <cofactor evidence="1 9">
        <name>Zn(2+)</name>
        <dbReference type="ChEBI" id="CHEBI:29105"/>
    </cofactor>
</comment>
<dbReference type="InterPro" id="IPR013149">
    <property type="entry name" value="ADH-like_C"/>
</dbReference>
<feature type="domain" description="Enoyl reductase (ER)" evidence="10">
    <location>
        <begin position="12"/>
        <end position="345"/>
    </location>
</feature>
<dbReference type="SMART" id="SM00829">
    <property type="entry name" value="PKS_ER"/>
    <property type="match status" value="1"/>
</dbReference>
<keyword evidence="6" id="KW-0520">NAD</keyword>
<dbReference type="Pfam" id="PF08240">
    <property type="entry name" value="ADH_N"/>
    <property type="match status" value="1"/>
</dbReference>
<keyword evidence="5" id="KW-0560">Oxidoreductase</keyword>
<evidence type="ECO:0000256" key="7">
    <source>
        <dbReference type="ARBA" id="ARBA00026132"/>
    </source>
</evidence>
<dbReference type="InterPro" id="IPR045306">
    <property type="entry name" value="SDH-like"/>
</dbReference>